<reference evidence="2 3" key="1">
    <citation type="submission" date="2016-07" db="EMBL/GenBank/DDBJ databases">
        <title>Pervasive Adenine N6-methylation of Active Genes in Fungi.</title>
        <authorList>
            <consortium name="DOE Joint Genome Institute"/>
            <person name="Mondo S.J."/>
            <person name="Dannebaum R.O."/>
            <person name="Kuo R.C."/>
            <person name="Labutti K."/>
            <person name="Haridas S."/>
            <person name="Kuo A."/>
            <person name="Salamov A."/>
            <person name="Ahrendt S.R."/>
            <person name="Lipzen A."/>
            <person name="Sullivan W."/>
            <person name="Andreopoulos W.B."/>
            <person name="Clum A."/>
            <person name="Lindquist E."/>
            <person name="Daum C."/>
            <person name="Ramamoorthy G.K."/>
            <person name="Gryganskyi A."/>
            <person name="Culley D."/>
            <person name="Magnuson J.K."/>
            <person name="James T.Y."/>
            <person name="O'Malley M.A."/>
            <person name="Stajich J.E."/>
            <person name="Spatafora J.W."/>
            <person name="Visel A."/>
            <person name="Grigoriev I.V."/>
        </authorList>
    </citation>
    <scope>NUCLEOTIDE SEQUENCE [LARGE SCALE GENOMIC DNA]</scope>
    <source>
        <strain evidence="2 3">NRRL 3116</strain>
    </source>
</reference>
<keyword evidence="3" id="KW-1185">Reference proteome</keyword>
<gene>
    <name evidence="2" type="ORF">BCR41DRAFT_346518</name>
</gene>
<dbReference type="Proteomes" id="UP000193648">
    <property type="component" value="Unassembled WGS sequence"/>
</dbReference>
<dbReference type="PANTHER" id="PTHR38926:SF5">
    <property type="entry name" value="F-BOX AND LEUCINE-RICH REPEAT PROTEIN 6"/>
    <property type="match status" value="1"/>
</dbReference>
<evidence type="ECO:0000313" key="2">
    <source>
        <dbReference type="EMBL" id="ORZ27225.1"/>
    </source>
</evidence>
<dbReference type="AlphaFoldDB" id="A0A1Y2GY83"/>
<sequence length="531" mass="60642">MHQSDMNNDGKNIMEISEIASQIAQYLAPADLANACSVCSTWFVPFVSELWRSIKPDQWTHEAFRKALPRYSHYIRELRCAMYDRLDNIGPDCTRLTVFKAPVLYESISQGIIKDILKHNINIKELWLGSALPSENIDITIEFIQILAKLKELRHLSLYYFRVLPGCLEFLLEQLPNLESLHLGEWVEFTHPSLSFNIKTGLLQGSAEPSAVELEPRLQRPQLQNKISLQLRSLFLDGCQHSYVSILRIACVSPNLESISLSNSLMPDSLFLRMSTELDRFVDRLSSYCPRLECLGLNGIEIDLEGLACLLKAFPSLRRLDLEDVDIEDRHVLTLILRHRPYRQSLEEIRIYSQTGRFMGRLSSHAILWMLRRCPNLKKVSLRQALIEATELADLSSSNGLLEFAEINGDGADIDATLSENMPEGDIYYQDGVLVCRNLEILETCIYGPDKKWAPSEALVEDNVFSEYDCQIRQRLYDIHVGLDDSEDPESTTGSLGGSGHTSYELYEAVLNQLQTLPKLDMSYIRFDYHQ</sequence>
<dbReference type="GeneID" id="33564756"/>
<dbReference type="InParanoid" id="A0A1Y2GY83"/>
<name>A0A1Y2GY83_9FUNG</name>
<protein>
    <recommendedName>
        <fullName evidence="1">F-box domain-containing protein</fullName>
    </recommendedName>
</protein>
<dbReference type="SUPFAM" id="SSF52047">
    <property type="entry name" value="RNI-like"/>
    <property type="match status" value="1"/>
</dbReference>
<organism evidence="2 3">
    <name type="scientific">Lobosporangium transversale</name>
    <dbReference type="NCBI Taxonomy" id="64571"/>
    <lineage>
        <taxon>Eukaryota</taxon>
        <taxon>Fungi</taxon>
        <taxon>Fungi incertae sedis</taxon>
        <taxon>Mucoromycota</taxon>
        <taxon>Mortierellomycotina</taxon>
        <taxon>Mortierellomycetes</taxon>
        <taxon>Mortierellales</taxon>
        <taxon>Mortierellaceae</taxon>
        <taxon>Lobosporangium</taxon>
    </lineage>
</organism>
<dbReference type="SUPFAM" id="SSF81383">
    <property type="entry name" value="F-box domain"/>
    <property type="match status" value="1"/>
</dbReference>
<feature type="domain" description="F-box" evidence="1">
    <location>
        <begin position="18"/>
        <end position="54"/>
    </location>
</feature>
<dbReference type="EMBL" id="MCFF01000004">
    <property type="protein sequence ID" value="ORZ27225.1"/>
    <property type="molecule type" value="Genomic_DNA"/>
</dbReference>
<dbReference type="Pfam" id="PF12937">
    <property type="entry name" value="F-box-like"/>
    <property type="match status" value="1"/>
</dbReference>
<dbReference type="PANTHER" id="PTHR38926">
    <property type="entry name" value="F-BOX DOMAIN CONTAINING PROTEIN, EXPRESSED"/>
    <property type="match status" value="1"/>
</dbReference>
<accession>A0A1Y2GY83</accession>
<evidence type="ECO:0000313" key="3">
    <source>
        <dbReference type="Proteomes" id="UP000193648"/>
    </source>
</evidence>
<dbReference type="InterPro" id="IPR001810">
    <property type="entry name" value="F-box_dom"/>
</dbReference>
<dbReference type="Gene3D" id="3.80.10.10">
    <property type="entry name" value="Ribonuclease Inhibitor"/>
    <property type="match status" value="2"/>
</dbReference>
<comment type="caution">
    <text evidence="2">The sequence shown here is derived from an EMBL/GenBank/DDBJ whole genome shotgun (WGS) entry which is preliminary data.</text>
</comment>
<dbReference type="InterPro" id="IPR036047">
    <property type="entry name" value="F-box-like_dom_sf"/>
</dbReference>
<evidence type="ECO:0000259" key="1">
    <source>
        <dbReference type="Pfam" id="PF12937"/>
    </source>
</evidence>
<dbReference type="OrthoDB" id="2398010at2759"/>
<dbReference type="RefSeq" id="XP_021884952.1">
    <property type="nucleotide sequence ID" value="XM_022022912.1"/>
</dbReference>
<proteinExistence type="predicted"/>
<dbReference type="InterPro" id="IPR032675">
    <property type="entry name" value="LRR_dom_sf"/>
</dbReference>